<evidence type="ECO:0000259" key="8">
    <source>
        <dbReference type="PROSITE" id="PS50928"/>
    </source>
</evidence>
<evidence type="ECO:0000256" key="1">
    <source>
        <dbReference type="ARBA" id="ARBA00004651"/>
    </source>
</evidence>
<feature type="transmembrane region" description="Helical" evidence="7">
    <location>
        <begin position="163"/>
        <end position="183"/>
    </location>
</feature>
<evidence type="ECO:0000256" key="2">
    <source>
        <dbReference type="ARBA" id="ARBA00022448"/>
    </source>
</evidence>
<comment type="subcellular location">
    <subcellularLocation>
        <location evidence="1 7">Cell membrane</location>
        <topology evidence="1 7">Multi-pass membrane protein</topology>
    </subcellularLocation>
</comment>
<evidence type="ECO:0000256" key="3">
    <source>
        <dbReference type="ARBA" id="ARBA00022475"/>
    </source>
</evidence>
<feature type="transmembrane region" description="Helical" evidence="7">
    <location>
        <begin position="100"/>
        <end position="122"/>
    </location>
</feature>
<accession>A0ABZ3CB37</accession>
<dbReference type="Gene3D" id="1.10.3720.10">
    <property type="entry name" value="MetI-like"/>
    <property type="match status" value="1"/>
</dbReference>
<keyword evidence="4 7" id="KW-0812">Transmembrane</keyword>
<name>A0ABZ3CB37_9ACTN</name>
<evidence type="ECO:0000256" key="4">
    <source>
        <dbReference type="ARBA" id="ARBA00022692"/>
    </source>
</evidence>
<feature type="domain" description="ABC transmembrane type-1" evidence="8">
    <location>
        <begin position="63"/>
        <end position="244"/>
    </location>
</feature>
<dbReference type="CDD" id="cd06261">
    <property type="entry name" value="TM_PBP2"/>
    <property type="match status" value="1"/>
</dbReference>
<dbReference type="PANTHER" id="PTHR30151">
    <property type="entry name" value="ALKANE SULFONATE ABC TRANSPORTER-RELATED, MEMBRANE SUBUNIT"/>
    <property type="match status" value="1"/>
</dbReference>
<keyword evidence="6 7" id="KW-0472">Membrane</keyword>
<dbReference type="Proteomes" id="UP001434337">
    <property type="component" value="Chromosome"/>
</dbReference>
<feature type="transmembrane region" description="Helical" evidence="7">
    <location>
        <begin position="59"/>
        <end position="88"/>
    </location>
</feature>
<keyword evidence="5 7" id="KW-1133">Transmembrane helix</keyword>
<feature type="transmembrane region" description="Helical" evidence="7">
    <location>
        <begin position="224"/>
        <end position="243"/>
    </location>
</feature>
<organism evidence="9 10">
    <name type="scientific">Propioniciclava soli</name>
    <dbReference type="NCBI Taxonomy" id="2775081"/>
    <lineage>
        <taxon>Bacteria</taxon>
        <taxon>Bacillati</taxon>
        <taxon>Actinomycetota</taxon>
        <taxon>Actinomycetes</taxon>
        <taxon>Propionibacteriales</taxon>
        <taxon>Propionibacteriaceae</taxon>
        <taxon>Propioniciclava</taxon>
    </lineage>
</organism>
<evidence type="ECO:0000256" key="5">
    <source>
        <dbReference type="ARBA" id="ARBA00022989"/>
    </source>
</evidence>
<evidence type="ECO:0000256" key="6">
    <source>
        <dbReference type="ARBA" id="ARBA00023136"/>
    </source>
</evidence>
<reference evidence="9 10" key="1">
    <citation type="journal article" date="2023" name="Environ Microbiome">
        <title>A coral-associated actinobacterium mitigates coral bleaching under heat stress.</title>
        <authorList>
            <person name="Li J."/>
            <person name="Zou Y."/>
            <person name="Li Q."/>
            <person name="Zhang J."/>
            <person name="Bourne D.G."/>
            <person name="Lyu Y."/>
            <person name="Liu C."/>
            <person name="Zhang S."/>
        </authorList>
    </citation>
    <scope>NUCLEOTIDE SEQUENCE [LARGE SCALE GENOMIC DNA]</scope>
    <source>
        <strain evidence="9 10">SCSIO 13291</strain>
    </source>
</reference>
<dbReference type="SUPFAM" id="SSF161098">
    <property type="entry name" value="MetI-like"/>
    <property type="match status" value="1"/>
</dbReference>
<dbReference type="PANTHER" id="PTHR30151:SF20">
    <property type="entry name" value="ABC TRANSPORTER PERMEASE PROTEIN HI_0355-RELATED"/>
    <property type="match status" value="1"/>
</dbReference>
<protein>
    <submittedName>
        <fullName evidence="9">ABC transporter permease</fullName>
    </submittedName>
</protein>
<proteinExistence type="inferred from homology"/>
<feature type="transmembrane region" description="Helical" evidence="7">
    <location>
        <begin position="16"/>
        <end position="39"/>
    </location>
</feature>
<evidence type="ECO:0000313" key="10">
    <source>
        <dbReference type="Proteomes" id="UP001434337"/>
    </source>
</evidence>
<dbReference type="InterPro" id="IPR000515">
    <property type="entry name" value="MetI-like"/>
</dbReference>
<keyword evidence="2 7" id="KW-0813">Transport</keyword>
<dbReference type="Pfam" id="PF00528">
    <property type="entry name" value="BPD_transp_1"/>
    <property type="match status" value="1"/>
</dbReference>
<comment type="similarity">
    <text evidence="7">Belongs to the binding-protein-dependent transport system permease family.</text>
</comment>
<evidence type="ECO:0000313" key="9">
    <source>
        <dbReference type="EMBL" id="WZW99402.1"/>
    </source>
</evidence>
<keyword evidence="3" id="KW-1003">Cell membrane</keyword>
<keyword evidence="10" id="KW-1185">Reference proteome</keyword>
<evidence type="ECO:0000256" key="7">
    <source>
        <dbReference type="RuleBase" id="RU363032"/>
    </source>
</evidence>
<dbReference type="RefSeq" id="WP_342373108.1">
    <property type="nucleotide sequence ID" value="NZ_CP115965.1"/>
</dbReference>
<dbReference type="InterPro" id="IPR035906">
    <property type="entry name" value="MetI-like_sf"/>
</dbReference>
<gene>
    <name evidence="9" type="ORF">PCC79_04155</name>
</gene>
<sequence length="260" mass="26812">MRRRQVSPGVLGASPWLFGALLLAGWFAVARWGGLPAYVLPSPDAVLARLVADLTNPTLWPYLAATVAEAVGGCVIGAAVALPLGIAIHRSRLLDAAVSPFLGATQAIPAIALAPLLVLWVGYGLGPVMWLCSLLVFFPILVSTVTGLKLVPASVVDAARLDGAGSLALLASIELPMALPNLLAGLRNGFTLSVTGAVMGEMIMGGRGLGQLLTAQRDALDTTGMFATIALLVALAMGLYGLIRAIELRSAVMADLTTPR</sequence>
<dbReference type="PROSITE" id="PS50928">
    <property type="entry name" value="ABC_TM1"/>
    <property type="match status" value="1"/>
</dbReference>
<feature type="transmembrane region" description="Helical" evidence="7">
    <location>
        <begin position="128"/>
        <end position="151"/>
    </location>
</feature>
<dbReference type="EMBL" id="CP115965">
    <property type="protein sequence ID" value="WZW99402.1"/>
    <property type="molecule type" value="Genomic_DNA"/>
</dbReference>